<dbReference type="Proteomes" id="UP001597520">
    <property type="component" value="Unassembled WGS sequence"/>
</dbReference>
<comment type="catalytic activity">
    <reaction evidence="8 9">
        <text>sn-glycerol 1-phosphate + all-trans-heptaprenyl diphosphate = 3-heptaprenyl-sn-glycero-1-phosphate + diphosphate</text>
        <dbReference type="Rhea" id="RHEA:33495"/>
        <dbReference type="ChEBI" id="CHEBI:33019"/>
        <dbReference type="ChEBI" id="CHEBI:57685"/>
        <dbReference type="ChEBI" id="CHEBI:58206"/>
        <dbReference type="ChEBI" id="CHEBI:64781"/>
        <dbReference type="EC" id="2.5.1.n9"/>
    </reaction>
</comment>
<proteinExistence type="inferred from homology"/>
<evidence type="ECO:0000256" key="2">
    <source>
        <dbReference type="ARBA" id="ARBA00022679"/>
    </source>
</evidence>
<feature type="binding site" evidence="9">
    <location>
        <position position="189"/>
    </location>
    <ligand>
        <name>sn-glycerol 1-phosphate</name>
        <dbReference type="ChEBI" id="CHEBI:57685"/>
    </ligand>
</feature>
<feature type="binding site" evidence="9">
    <location>
        <position position="14"/>
    </location>
    <ligand>
        <name>Mg(2+)</name>
        <dbReference type="ChEBI" id="CHEBI:18420"/>
    </ligand>
</feature>
<dbReference type="SUPFAM" id="SSF51395">
    <property type="entry name" value="FMN-linked oxidoreductases"/>
    <property type="match status" value="1"/>
</dbReference>
<feature type="binding site" evidence="9">
    <location>
        <begin position="209"/>
        <end position="210"/>
    </location>
    <ligand>
        <name>sn-glycerol 1-phosphate</name>
        <dbReference type="ChEBI" id="CHEBI:57685"/>
    </ligand>
</feature>
<evidence type="ECO:0000313" key="10">
    <source>
        <dbReference type="EMBL" id="MFD2706877.1"/>
    </source>
</evidence>
<feature type="binding site" evidence="9">
    <location>
        <position position="12"/>
    </location>
    <ligand>
        <name>sn-glycerol 1-phosphate</name>
        <dbReference type="ChEBI" id="CHEBI:57685"/>
    </ligand>
</feature>
<evidence type="ECO:0000256" key="7">
    <source>
        <dbReference type="ARBA" id="ARBA00023264"/>
    </source>
</evidence>
<sequence>MLDYTEWRHVFKLDPAREIDDTSLEKICESGTDAVIVGGSDDVTLDNTLALLSKVRRYAVACALEVSTLEAVTPGFDYFLIPTVLNAGDTRWVTGLHHQALKDYGMLMDWETILAEGYCILNPDAKAAALTEADTSFDEEDVQAAALMADRLFHLPVFYLEYSGMYGDPAVVKAAADNLEQARLFYGGGIRTAEEAREMAAIADTVVVGNIVYENLNKALSTVKAVKNSSGNERNNV</sequence>
<comment type="caution">
    <text evidence="9">Lacks conserved residue(s) required for the propagation of feature annotation.</text>
</comment>
<reference evidence="11" key="1">
    <citation type="journal article" date="2019" name="Int. J. Syst. Evol. Microbiol.">
        <title>The Global Catalogue of Microorganisms (GCM) 10K type strain sequencing project: providing services to taxonomists for standard genome sequencing and annotation.</title>
        <authorList>
            <consortium name="The Broad Institute Genomics Platform"/>
            <consortium name="The Broad Institute Genome Sequencing Center for Infectious Disease"/>
            <person name="Wu L."/>
            <person name="Ma J."/>
        </authorList>
    </citation>
    <scope>NUCLEOTIDE SEQUENCE [LARGE SCALE GENOMIC DNA]</scope>
    <source>
        <strain evidence="11">KCTC 33792</strain>
    </source>
</reference>
<evidence type="ECO:0000313" key="11">
    <source>
        <dbReference type="Proteomes" id="UP001597520"/>
    </source>
</evidence>
<keyword evidence="6 9" id="KW-0594">Phospholipid biosynthesis</keyword>
<dbReference type="GO" id="GO:0016740">
    <property type="term" value="F:transferase activity"/>
    <property type="evidence" value="ECO:0007669"/>
    <property type="project" value="UniProtKB-KW"/>
</dbReference>
<dbReference type="CDD" id="cd02812">
    <property type="entry name" value="PcrB_like"/>
    <property type="match status" value="1"/>
</dbReference>
<comment type="function">
    <text evidence="9">Prenyltransferase that catalyzes in vivo the transfer of the heptaprenyl moiety of heptaprenyl pyrophosphate (HepPP; 35 carbon atoms) to the C3 hydroxyl of sn-glycerol-1-phosphate (G1P), producing heptaprenylglyceryl phosphate (HepGP). This reaction is an ether-bond-formation step in the biosynthesis of archaea-type G1P-based membrane lipids found in Bacillales.</text>
</comment>
<keyword evidence="2 9" id="KW-0808">Transferase</keyword>
<name>A0ABW5T6B4_9BACI</name>
<dbReference type="PANTHER" id="PTHR40029">
    <property type="match status" value="1"/>
</dbReference>
<evidence type="ECO:0000256" key="6">
    <source>
        <dbReference type="ARBA" id="ARBA00023209"/>
    </source>
</evidence>
<dbReference type="NCBIfam" id="NF003199">
    <property type="entry name" value="PRK04169.1-3"/>
    <property type="match status" value="1"/>
</dbReference>
<evidence type="ECO:0000256" key="1">
    <source>
        <dbReference type="ARBA" id="ARBA00022516"/>
    </source>
</evidence>
<evidence type="ECO:0000256" key="3">
    <source>
        <dbReference type="ARBA" id="ARBA00022723"/>
    </source>
</evidence>
<dbReference type="Pfam" id="PF01884">
    <property type="entry name" value="PcrB"/>
    <property type="match status" value="1"/>
</dbReference>
<comment type="caution">
    <text evidence="10">The sequence shown here is derived from an EMBL/GenBank/DDBJ whole genome shotgun (WGS) entry which is preliminary data.</text>
</comment>
<protein>
    <recommendedName>
        <fullName evidence="9">Heptaprenylglyceryl phosphate synthase</fullName>
        <shortName evidence="9">HepGP synthase</shortName>
        <ecNumber evidence="9">2.5.1.n9</ecNumber>
    </recommendedName>
    <alternativeName>
        <fullName evidence="9">Glycerol-1-phosphate heptaprenyltransferase</fullName>
    </alternativeName>
</protein>
<dbReference type="EC" id="2.5.1.n9" evidence="9"/>
<dbReference type="HAMAP" id="MF_00112">
    <property type="entry name" value="GGGP_HepGP_synthase"/>
    <property type="match status" value="1"/>
</dbReference>
<dbReference type="NCBIfam" id="NF003197">
    <property type="entry name" value="PRK04169.1-1"/>
    <property type="match status" value="1"/>
</dbReference>
<dbReference type="InterPro" id="IPR039074">
    <property type="entry name" value="GGGP/HepGP_synthase_I"/>
</dbReference>
<dbReference type="InterPro" id="IPR008205">
    <property type="entry name" value="GGGP_HepGP_synthase"/>
</dbReference>
<evidence type="ECO:0000256" key="8">
    <source>
        <dbReference type="ARBA" id="ARBA00048318"/>
    </source>
</evidence>
<keyword evidence="7 9" id="KW-1208">Phospholipid metabolism</keyword>
<keyword evidence="4 9" id="KW-0460">Magnesium</keyword>
<dbReference type="Gene3D" id="3.20.20.390">
    <property type="entry name" value="FMN-linked oxidoreductases"/>
    <property type="match status" value="1"/>
</dbReference>
<keyword evidence="3 9" id="KW-0479">Metal-binding</keyword>
<dbReference type="EMBL" id="JBHUML010000005">
    <property type="protein sequence ID" value="MFD2706877.1"/>
    <property type="molecule type" value="Genomic_DNA"/>
</dbReference>
<keyword evidence="11" id="KW-1185">Reference proteome</keyword>
<comment type="subunit">
    <text evidence="9">Homodimer.</text>
</comment>
<evidence type="ECO:0000256" key="9">
    <source>
        <dbReference type="HAMAP-Rule" id="MF_00112"/>
    </source>
</evidence>
<dbReference type="NCBIfam" id="TIGR01768">
    <property type="entry name" value="GGGP-family"/>
    <property type="match status" value="1"/>
</dbReference>
<keyword evidence="5 9" id="KW-0443">Lipid metabolism</keyword>
<gene>
    <name evidence="9" type="primary">pcrB</name>
    <name evidence="10" type="ORF">ACFSUB_15555</name>
</gene>
<dbReference type="RefSeq" id="WP_380714182.1">
    <property type="nucleotide sequence ID" value="NZ_JBHUML010000005.1"/>
</dbReference>
<dbReference type="InterPro" id="IPR038597">
    <property type="entry name" value="GGGP/HepGP_synthase_sf"/>
</dbReference>
<evidence type="ECO:0000256" key="4">
    <source>
        <dbReference type="ARBA" id="ARBA00022842"/>
    </source>
</evidence>
<evidence type="ECO:0000256" key="5">
    <source>
        <dbReference type="ARBA" id="ARBA00023098"/>
    </source>
</evidence>
<comment type="pathway">
    <text evidence="9">Membrane lipid metabolism; glycerophospholipid metabolism.</text>
</comment>
<dbReference type="PANTHER" id="PTHR40029:SF2">
    <property type="entry name" value="HEPTAPRENYLGLYCERYL PHOSPHATE SYNTHASE"/>
    <property type="match status" value="1"/>
</dbReference>
<comment type="cofactor">
    <cofactor evidence="9">
        <name>Mg(2+)</name>
        <dbReference type="ChEBI" id="CHEBI:18420"/>
    </cofactor>
</comment>
<comment type="similarity">
    <text evidence="9">Belongs to the GGGP/HepGP synthase family. Group I subfamily.</text>
</comment>
<feature type="binding site" evidence="9">
    <location>
        <position position="40"/>
    </location>
    <ligand>
        <name>Mg(2+)</name>
        <dbReference type="ChEBI" id="CHEBI:18420"/>
    </ligand>
</feature>
<accession>A0ABW5T6B4</accession>
<keyword evidence="1 9" id="KW-0444">Lipid biosynthesis</keyword>
<feature type="binding site" evidence="9">
    <location>
        <begin position="159"/>
        <end position="164"/>
    </location>
    <ligand>
        <name>sn-glycerol 1-phosphate</name>
        <dbReference type="ChEBI" id="CHEBI:57685"/>
    </ligand>
</feature>
<organism evidence="10 11">
    <name type="scientific">Salibacterium lacus</name>
    <dbReference type="NCBI Taxonomy" id="1898109"/>
    <lineage>
        <taxon>Bacteria</taxon>
        <taxon>Bacillati</taxon>
        <taxon>Bacillota</taxon>
        <taxon>Bacilli</taxon>
        <taxon>Bacillales</taxon>
        <taxon>Bacillaceae</taxon>
    </lineage>
</organism>